<evidence type="ECO:0000256" key="6">
    <source>
        <dbReference type="RuleBase" id="RU362136"/>
    </source>
</evidence>
<comment type="function">
    <text evidence="6">Required for translation of the mitochondrial OLI1 transcript encoding subunit 9 of mitochondrial ATP synthase.</text>
</comment>
<dbReference type="AlphaFoldDB" id="A0A060SWT2"/>
<proteinExistence type="inferred from homology"/>
<keyword evidence="5 6" id="KW-0496">Mitochondrion</keyword>
<accession>A0A060SWT2</accession>
<evidence type="ECO:0000256" key="1">
    <source>
        <dbReference type="ARBA" id="ARBA00004173"/>
    </source>
</evidence>
<keyword evidence="3 6" id="KW-0810">Translation regulation</keyword>
<protein>
    <recommendedName>
        <fullName evidence="6">ATPase expression protein 1</fullName>
    </recommendedName>
</protein>
<reference evidence="7" key="1">
    <citation type="submission" date="2014-02" db="EMBL/GenBank/DDBJ databases">
        <authorList>
            <person name="Genoscope - CEA"/>
        </authorList>
    </citation>
    <scope>NUCLEOTIDE SEQUENCE</scope>
    <source>
        <strain evidence="7">LS3</strain>
    </source>
</reference>
<dbReference type="GO" id="GO:0005739">
    <property type="term" value="C:mitochondrion"/>
    <property type="evidence" value="ECO:0007669"/>
    <property type="project" value="UniProtKB-SubCell"/>
</dbReference>
<dbReference type="EMBL" id="HG937691">
    <property type="protein sequence ID" value="CDP33365.1"/>
    <property type="molecule type" value="Genomic_DNA"/>
</dbReference>
<reference evidence="7" key="2">
    <citation type="submission" date="2014-06" db="EMBL/GenBank/DDBJ databases">
        <title>The complete genome of Blastobotrys (Arxula) adeninivorans LS3 - a yeast of biotechnological interest.</title>
        <authorList>
            <person name="Kunze G."/>
            <person name="Gaillardin C."/>
            <person name="Czernicka M."/>
            <person name="Durrens P."/>
            <person name="Martin T."/>
            <person name="Boer E."/>
            <person name="Gabaldon T."/>
            <person name="Cruz J."/>
            <person name="Talla E."/>
            <person name="Marck C."/>
            <person name="Goffeau A."/>
            <person name="Barbe V."/>
            <person name="Baret P."/>
            <person name="Baronian K."/>
            <person name="Beier S."/>
            <person name="Bleykasten C."/>
            <person name="Bode R."/>
            <person name="Casaregola S."/>
            <person name="Despons L."/>
            <person name="Fairhead C."/>
            <person name="Giersberg M."/>
            <person name="Gierski P."/>
            <person name="Hahnel U."/>
            <person name="Hartmann A."/>
            <person name="Jankowska D."/>
            <person name="Jubin C."/>
            <person name="Jung P."/>
            <person name="Lafontaine I."/>
            <person name="Leh-Louis V."/>
            <person name="Lemaire M."/>
            <person name="Marcet-Houben M."/>
            <person name="Mascher M."/>
            <person name="Morel G."/>
            <person name="Richard G.-F."/>
            <person name="Riechen J."/>
            <person name="Sacerdot C."/>
            <person name="Sarkar A."/>
            <person name="Savel G."/>
            <person name="Schacherer J."/>
            <person name="Sherman D."/>
            <person name="Straub M.-L."/>
            <person name="Stein N."/>
            <person name="Thierry A."/>
            <person name="Trautwein-Schult A."/>
            <person name="Westhof E."/>
            <person name="Worch S."/>
            <person name="Dujon B."/>
            <person name="Souciet J.-L."/>
            <person name="Wincker P."/>
            <person name="Scholz U."/>
            <person name="Neuveglise N."/>
        </authorList>
    </citation>
    <scope>NUCLEOTIDE SEQUENCE</scope>
    <source>
        <strain evidence="7">LS3</strain>
    </source>
</reference>
<dbReference type="Pfam" id="PF17049">
    <property type="entry name" value="AEP1"/>
    <property type="match status" value="1"/>
</dbReference>
<gene>
    <name evidence="7" type="ORF">GNLVRS02_ARAD1A07788g</name>
</gene>
<evidence type="ECO:0000313" key="7">
    <source>
        <dbReference type="EMBL" id="CDP33365.1"/>
    </source>
</evidence>
<dbReference type="InterPro" id="IPR031467">
    <property type="entry name" value="Aep1"/>
</dbReference>
<comment type="similarity">
    <text evidence="2 6">Belongs to the AEP1 family.</text>
</comment>
<evidence type="ECO:0000256" key="5">
    <source>
        <dbReference type="ARBA" id="ARBA00023128"/>
    </source>
</evidence>
<organism evidence="7">
    <name type="scientific">Blastobotrys adeninivorans</name>
    <name type="common">Yeast</name>
    <name type="synonym">Arxula adeninivorans</name>
    <dbReference type="NCBI Taxonomy" id="409370"/>
    <lineage>
        <taxon>Eukaryota</taxon>
        <taxon>Fungi</taxon>
        <taxon>Dikarya</taxon>
        <taxon>Ascomycota</taxon>
        <taxon>Saccharomycotina</taxon>
        <taxon>Dipodascomycetes</taxon>
        <taxon>Dipodascales</taxon>
        <taxon>Trichomonascaceae</taxon>
        <taxon>Blastobotrys</taxon>
    </lineage>
</organism>
<evidence type="ECO:0000256" key="2">
    <source>
        <dbReference type="ARBA" id="ARBA00008176"/>
    </source>
</evidence>
<keyword evidence="4 6" id="KW-0809">Transit peptide</keyword>
<evidence type="ECO:0000256" key="4">
    <source>
        <dbReference type="ARBA" id="ARBA00022946"/>
    </source>
</evidence>
<evidence type="ECO:0000256" key="3">
    <source>
        <dbReference type="ARBA" id="ARBA00022845"/>
    </source>
</evidence>
<name>A0A060SWT2_BLAAD</name>
<sequence>MIRLPPRALRPRGRAFASTKAHPFLIVDEYSAFKSLLLDRPTPVPLEGLCVMHIRNLRQLEEKRRSKVKGIDDSVRLSSILKKRLQKAKSDSQADLSGVELPATVVSEVVKEISSLKQIDAQAISRTMRRFAGRSFSHTDVFSRSREKSAMVEVFRLILTMLDRQSLPVAMEVLNTVLVSGLDGVYLSEKEKKRLVVGVLEQALALHQPNSFHQKSDTVEGVYDLKSIEPFVSLYKLYVETAASIPNVKIGSDLEAYDLVVRLAARSGPISVSGPLLQDMINADIVPSVDTVDAFVGSLMRYLRAWQSLGEGQSVDFLDRVKQDVVVYRSLLISEQVTPAVVQLLLLLSRTLDEVYSVLEVASNSSHCDEIFRTCQIPVIDAVVNAARQSLSDGGSSDYIDRAGPPMSVAMAHMFGVLARFKSVGIAPETYDRCLLQCAIHGNSPGMYRSIALRKGLEQQHIDGIDHSSPPVKPMDEDIVCQVLDRLPVTDGMAKETKKSDYWWFSNDLVSGSSSVDRSVLSYLRSLFDMPARPYRHFIGALGRFGMSSELSAEWEMLQSSVPTLESVSQDLILEFIQAFRTANATPQALQVLEAALKMRSGYAMSILKHVFRYSIIPVDQALLFVSRFLIQNRDRHDQYSQVEIEQVFEEVGALRSGSEAKAASMIAKAVAEAVIQVRGGQDIDDSLRHLDHVLTRHML</sequence>
<dbReference type="GO" id="GO:0045182">
    <property type="term" value="F:translation regulator activity"/>
    <property type="evidence" value="ECO:0007669"/>
    <property type="project" value="InterPro"/>
</dbReference>
<comment type="subcellular location">
    <subcellularLocation>
        <location evidence="1 6">Mitochondrion</location>
    </subcellularLocation>
</comment>